<dbReference type="GO" id="GO:0071949">
    <property type="term" value="F:FAD binding"/>
    <property type="evidence" value="ECO:0007669"/>
    <property type="project" value="InterPro"/>
</dbReference>
<evidence type="ECO:0000256" key="4">
    <source>
        <dbReference type="ARBA" id="ARBA00022827"/>
    </source>
</evidence>
<sequence>MKSTPPKVHVIGAGVVGLTTALLLRIKGYDVTILAKHFPGDLSSDYTSPWAGARWKTMAPNDDPRLQRYDAESFKIFWELAKCRAGETGIMVVPSFDYYEKPTDDQRNPWWKSVVPGFQVIPKHELPPKTALGYRFTTVLINPERYLKWLQAQFVALGGKRIHIALSSITEAMDDEQNSVDIVINCTGMHSAWLGGVKDKNIKPIRGQNVLVRANHIRRTISMKTKDAYTYIIPRSDGTVILGTTKEEESTNTKPNKALAKDIMERAVKYCPDLTNGKGIKRLDVVDHIVGIRPGREGGPRVENEFKTSPSGKPILVTHNYGHDGSGYQSSWGSAKHTIQLVEEGYTALQARSNKIQTLLARL</sequence>
<feature type="binding site" evidence="6">
    <location>
        <position position="187"/>
    </location>
    <ligand>
        <name>FAD</name>
        <dbReference type="ChEBI" id="CHEBI:57692"/>
    </ligand>
</feature>
<dbReference type="GO" id="GO:0019478">
    <property type="term" value="P:D-amino acid catabolic process"/>
    <property type="evidence" value="ECO:0007669"/>
    <property type="project" value="TreeGrafter"/>
</dbReference>
<protein>
    <recommendedName>
        <fullName evidence="7">FAD dependent oxidoreductase domain-containing protein</fullName>
    </recommendedName>
</protein>
<dbReference type="PIRSF" id="PIRSF000189">
    <property type="entry name" value="D-aa_oxidase"/>
    <property type="match status" value="1"/>
</dbReference>
<evidence type="ECO:0000259" key="7">
    <source>
        <dbReference type="Pfam" id="PF01266"/>
    </source>
</evidence>
<keyword evidence="5" id="KW-0560">Oxidoreductase</keyword>
<keyword evidence="4 6" id="KW-0274">FAD</keyword>
<keyword evidence="9" id="KW-1185">Reference proteome</keyword>
<evidence type="ECO:0000256" key="3">
    <source>
        <dbReference type="ARBA" id="ARBA00022630"/>
    </source>
</evidence>
<evidence type="ECO:0000256" key="1">
    <source>
        <dbReference type="ARBA" id="ARBA00001974"/>
    </source>
</evidence>
<dbReference type="GO" id="GO:0003884">
    <property type="term" value="F:D-amino-acid oxidase activity"/>
    <property type="evidence" value="ECO:0007669"/>
    <property type="project" value="InterPro"/>
</dbReference>
<keyword evidence="3" id="KW-0285">Flavoprotein</keyword>
<evidence type="ECO:0000256" key="6">
    <source>
        <dbReference type="PIRSR" id="PIRSR000189-1"/>
    </source>
</evidence>
<dbReference type="SUPFAM" id="SSF54373">
    <property type="entry name" value="FAD-linked reductases, C-terminal domain"/>
    <property type="match status" value="1"/>
</dbReference>
<dbReference type="EMBL" id="JAEPRB010000151">
    <property type="protein sequence ID" value="KAG2220124.1"/>
    <property type="molecule type" value="Genomic_DNA"/>
</dbReference>
<name>A0A8H7RYE8_9FUNG</name>
<feature type="binding site" evidence="6">
    <location>
        <position position="231"/>
    </location>
    <ligand>
        <name>D-dopa</name>
        <dbReference type="ChEBI" id="CHEBI:149689"/>
    </ligand>
</feature>
<proteinExistence type="inferred from homology"/>
<feature type="binding site" evidence="6">
    <location>
        <begin position="47"/>
        <end position="48"/>
    </location>
    <ligand>
        <name>FAD</name>
        <dbReference type="ChEBI" id="CHEBI:57692"/>
    </ligand>
</feature>
<dbReference type="PANTHER" id="PTHR11530:SF11">
    <property type="entry name" value="D-ASPARTATE OXIDASE"/>
    <property type="match status" value="1"/>
</dbReference>
<dbReference type="Gene3D" id="3.40.50.720">
    <property type="entry name" value="NAD(P)-binding Rossmann-like Domain"/>
    <property type="match status" value="1"/>
</dbReference>
<evidence type="ECO:0000313" key="8">
    <source>
        <dbReference type="EMBL" id="KAG2220124.1"/>
    </source>
</evidence>
<dbReference type="OrthoDB" id="2015447at2759"/>
<dbReference type="GO" id="GO:0005737">
    <property type="term" value="C:cytoplasm"/>
    <property type="evidence" value="ECO:0007669"/>
    <property type="project" value="TreeGrafter"/>
</dbReference>
<evidence type="ECO:0000256" key="2">
    <source>
        <dbReference type="ARBA" id="ARBA00006730"/>
    </source>
</evidence>
<evidence type="ECO:0000313" key="9">
    <source>
        <dbReference type="Proteomes" id="UP000646827"/>
    </source>
</evidence>
<feature type="domain" description="FAD dependent oxidoreductase" evidence="7">
    <location>
        <begin position="8"/>
        <end position="341"/>
    </location>
</feature>
<dbReference type="AlphaFoldDB" id="A0A8H7RYE8"/>
<gene>
    <name evidence="8" type="ORF">INT45_006152</name>
</gene>
<evidence type="ECO:0000256" key="5">
    <source>
        <dbReference type="ARBA" id="ARBA00023002"/>
    </source>
</evidence>
<dbReference type="InterPro" id="IPR023209">
    <property type="entry name" value="DAO"/>
</dbReference>
<feature type="binding site" evidence="6">
    <location>
        <position position="293"/>
    </location>
    <ligand>
        <name>D-dopa</name>
        <dbReference type="ChEBI" id="CHEBI:149689"/>
    </ligand>
</feature>
<dbReference type="SUPFAM" id="SSF51971">
    <property type="entry name" value="Nucleotide-binding domain"/>
    <property type="match status" value="1"/>
</dbReference>
<feature type="binding site" evidence="6">
    <location>
        <position position="325"/>
    </location>
    <ligand>
        <name>D-dopa</name>
        <dbReference type="ChEBI" id="CHEBI:149689"/>
    </ligand>
</feature>
<comment type="similarity">
    <text evidence="2">Belongs to the DAMOX/DASOX family.</text>
</comment>
<dbReference type="InterPro" id="IPR006076">
    <property type="entry name" value="FAD-dep_OxRdtase"/>
</dbReference>
<dbReference type="Pfam" id="PF01266">
    <property type="entry name" value="DAO"/>
    <property type="match status" value="1"/>
</dbReference>
<accession>A0A8H7RYE8</accession>
<comment type="cofactor">
    <cofactor evidence="1 6">
        <name>FAD</name>
        <dbReference type="ChEBI" id="CHEBI:57692"/>
    </cofactor>
</comment>
<comment type="caution">
    <text evidence="8">The sequence shown here is derived from an EMBL/GenBank/DDBJ whole genome shotgun (WGS) entry which is preliminary data.</text>
</comment>
<dbReference type="PANTHER" id="PTHR11530">
    <property type="entry name" value="D-AMINO ACID OXIDASE"/>
    <property type="match status" value="1"/>
</dbReference>
<dbReference type="Proteomes" id="UP000646827">
    <property type="component" value="Unassembled WGS sequence"/>
</dbReference>
<organism evidence="8 9">
    <name type="scientific">Circinella minor</name>
    <dbReference type="NCBI Taxonomy" id="1195481"/>
    <lineage>
        <taxon>Eukaryota</taxon>
        <taxon>Fungi</taxon>
        <taxon>Fungi incertae sedis</taxon>
        <taxon>Mucoromycota</taxon>
        <taxon>Mucoromycotina</taxon>
        <taxon>Mucoromycetes</taxon>
        <taxon>Mucorales</taxon>
        <taxon>Lichtheimiaceae</taxon>
        <taxon>Circinella</taxon>
    </lineage>
</organism>
<reference evidence="8 9" key="1">
    <citation type="submission" date="2020-12" db="EMBL/GenBank/DDBJ databases">
        <title>Metabolic potential, ecology and presence of endohyphal bacteria is reflected in genomic diversity of Mucoromycotina.</title>
        <authorList>
            <person name="Muszewska A."/>
            <person name="Okrasinska A."/>
            <person name="Steczkiewicz K."/>
            <person name="Drgas O."/>
            <person name="Orlowska M."/>
            <person name="Perlinska-Lenart U."/>
            <person name="Aleksandrzak-Piekarczyk T."/>
            <person name="Szatraj K."/>
            <person name="Zielenkiewicz U."/>
            <person name="Pilsyk S."/>
            <person name="Malc E."/>
            <person name="Mieczkowski P."/>
            <person name="Kruszewska J.S."/>
            <person name="Biernat P."/>
            <person name="Pawlowska J."/>
        </authorList>
    </citation>
    <scope>NUCLEOTIDE SEQUENCE [LARGE SCALE GENOMIC DNA]</scope>
    <source>
        <strain evidence="8 9">CBS 142.35</strain>
    </source>
</reference>
<dbReference type="Gene3D" id="3.30.9.10">
    <property type="entry name" value="D-Amino Acid Oxidase, subunit A, domain 2"/>
    <property type="match status" value="1"/>
</dbReference>